<dbReference type="Proteomes" id="UP000295096">
    <property type="component" value="Unassembled WGS sequence"/>
</dbReference>
<reference evidence="2 3" key="1">
    <citation type="journal article" date="2016" name="J. Microbiol.">
        <title>Dankookia rubra gen. nov., sp. nov., an alphaproteobacterium isolated from sediment of a shallow stream.</title>
        <authorList>
            <person name="Kim W.H."/>
            <person name="Kim D.H."/>
            <person name="Kang K."/>
            <person name="Ahn T.Y."/>
        </authorList>
    </citation>
    <scope>NUCLEOTIDE SEQUENCE [LARGE SCALE GENOMIC DNA]</scope>
    <source>
        <strain evidence="2 3">JCM30602</strain>
    </source>
</reference>
<evidence type="ECO:0000313" key="3">
    <source>
        <dbReference type="Proteomes" id="UP000295096"/>
    </source>
</evidence>
<name>A0A4R5QC15_9PROT</name>
<sequence length="70" mass="7513">MREANLYRPSQGIASGDDGGQPAPSEFPEKQWPELADIANWAVSPLSLSSFATEGTGTVLHSQIKVKLTE</sequence>
<proteinExistence type="predicted"/>
<gene>
    <name evidence="2" type="ORF">E2C06_25385</name>
</gene>
<protein>
    <submittedName>
        <fullName evidence="2">Uncharacterized protein</fullName>
    </submittedName>
</protein>
<keyword evidence="3" id="KW-1185">Reference proteome</keyword>
<accession>A0A4R5QC15</accession>
<dbReference type="AlphaFoldDB" id="A0A4R5QC15"/>
<organism evidence="2 3">
    <name type="scientific">Dankookia rubra</name>
    <dbReference type="NCBI Taxonomy" id="1442381"/>
    <lineage>
        <taxon>Bacteria</taxon>
        <taxon>Pseudomonadati</taxon>
        <taxon>Pseudomonadota</taxon>
        <taxon>Alphaproteobacteria</taxon>
        <taxon>Acetobacterales</taxon>
        <taxon>Roseomonadaceae</taxon>
        <taxon>Dankookia</taxon>
    </lineage>
</organism>
<feature type="region of interest" description="Disordered" evidence="1">
    <location>
        <begin position="1"/>
        <end position="28"/>
    </location>
</feature>
<evidence type="ECO:0000313" key="2">
    <source>
        <dbReference type="EMBL" id="TDH59837.1"/>
    </source>
</evidence>
<comment type="caution">
    <text evidence="2">The sequence shown here is derived from an EMBL/GenBank/DDBJ whole genome shotgun (WGS) entry which is preliminary data.</text>
</comment>
<dbReference type="EMBL" id="SMSJ01000052">
    <property type="protein sequence ID" value="TDH59837.1"/>
    <property type="molecule type" value="Genomic_DNA"/>
</dbReference>
<evidence type="ECO:0000256" key="1">
    <source>
        <dbReference type="SAM" id="MobiDB-lite"/>
    </source>
</evidence>
<dbReference type="RefSeq" id="WP_133291380.1">
    <property type="nucleotide sequence ID" value="NZ_SMSJ01000052.1"/>
</dbReference>